<feature type="region of interest" description="Disordered" evidence="1">
    <location>
        <begin position="1"/>
        <end position="21"/>
    </location>
</feature>
<reference evidence="2" key="1">
    <citation type="submission" date="2023-03" db="EMBL/GenBank/DDBJ databases">
        <title>Massive genome expansion in bonnet fungi (Mycena s.s.) driven by repeated elements and novel gene families across ecological guilds.</title>
        <authorList>
            <consortium name="Lawrence Berkeley National Laboratory"/>
            <person name="Harder C.B."/>
            <person name="Miyauchi S."/>
            <person name="Viragh M."/>
            <person name="Kuo A."/>
            <person name="Thoen E."/>
            <person name="Andreopoulos B."/>
            <person name="Lu D."/>
            <person name="Skrede I."/>
            <person name="Drula E."/>
            <person name="Henrissat B."/>
            <person name="Morin E."/>
            <person name="Kohler A."/>
            <person name="Barry K."/>
            <person name="LaButti K."/>
            <person name="Morin E."/>
            <person name="Salamov A."/>
            <person name="Lipzen A."/>
            <person name="Mereny Z."/>
            <person name="Hegedus B."/>
            <person name="Baldrian P."/>
            <person name="Stursova M."/>
            <person name="Weitz H."/>
            <person name="Taylor A."/>
            <person name="Grigoriev I.V."/>
            <person name="Nagy L.G."/>
            <person name="Martin F."/>
            <person name="Kauserud H."/>
        </authorList>
    </citation>
    <scope>NUCLEOTIDE SEQUENCE</scope>
    <source>
        <strain evidence="2">CBHHK002</strain>
    </source>
</reference>
<gene>
    <name evidence="2" type="ORF">DFH08DRAFT_811783</name>
</gene>
<sequence length="289" mass="32639">MANNSVYELSSSDSDDGIADDDVDGMIKKMVEDNPQLFISTHLVSISINKFMVMSPELMKQKENNRKAKERRLKKKKCKAAEKVDDNDSAPTSKRAKRGKVKVELEDDLDSPTEFTGYIHVLKPLPALPPPKSRSAKSKPEVQYISCGLFNFDSNCSFDLFVTILATFLPCAPSHIVLEKTEWKSRTPANHPPLPLMWQDWIQGPRKPAADALLWDTNDNDNNGNKVEAGPSNGVFDYTKLEARTTEESVNEQKISFDRSVAPYVEELKERWPENSTGKQIYTDKLGYH</sequence>
<evidence type="ECO:0000256" key="1">
    <source>
        <dbReference type="SAM" id="MobiDB-lite"/>
    </source>
</evidence>
<dbReference type="AlphaFoldDB" id="A0AAD6ZUN1"/>
<feature type="compositionally biased region" description="Basic residues" evidence="1">
    <location>
        <begin position="68"/>
        <end position="78"/>
    </location>
</feature>
<keyword evidence="3" id="KW-1185">Reference proteome</keyword>
<protein>
    <submittedName>
        <fullName evidence="2">Uncharacterized protein</fullName>
    </submittedName>
</protein>
<evidence type="ECO:0000313" key="2">
    <source>
        <dbReference type="EMBL" id="KAJ7340566.1"/>
    </source>
</evidence>
<comment type="caution">
    <text evidence="2">The sequence shown here is derived from an EMBL/GenBank/DDBJ whole genome shotgun (WGS) entry which is preliminary data.</text>
</comment>
<proteinExistence type="predicted"/>
<evidence type="ECO:0000313" key="3">
    <source>
        <dbReference type="Proteomes" id="UP001218218"/>
    </source>
</evidence>
<dbReference type="Proteomes" id="UP001218218">
    <property type="component" value="Unassembled WGS sequence"/>
</dbReference>
<accession>A0AAD6ZUN1</accession>
<feature type="region of interest" description="Disordered" evidence="1">
    <location>
        <begin position="59"/>
        <end position="100"/>
    </location>
</feature>
<name>A0AAD6ZUN1_9AGAR</name>
<dbReference type="EMBL" id="JARIHO010000026">
    <property type="protein sequence ID" value="KAJ7340566.1"/>
    <property type="molecule type" value="Genomic_DNA"/>
</dbReference>
<organism evidence="2 3">
    <name type="scientific">Mycena albidolilacea</name>
    <dbReference type="NCBI Taxonomy" id="1033008"/>
    <lineage>
        <taxon>Eukaryota</taxon>
        <taxon>Fungi</taxon>
        <taxon>Dikarya</taxon>
        <taxon>Basidiomycota</taxon>
        <taxon>Agaricomycotina</taxon>
        <taxon>Agaricomycetes</taxon>
        <taxon>Agaricomycetidae</taxon>
        <taxon>Agaricales</taxon>
        <taxon>Marasmiineae</taxon>
        <taxon>Mycenaceae</taxon>
        <taxon>Mycena</taxon>
    </lineage>
</organism>